<dbReference type="Proteomes" id="UP001163223">
    <property type="component" value="Chromosome"/>
</dbReference>
<sequence length="61" mass="6305">MTRLLLIVAAIGLAIYAAMAALVYLVQPVPQPMELDVPLPQLRETQAPVAPSAAPAPGTSP</sequence>
<dbReference type="EMBL" id="CP113520">
    <property type="protein sequence ID" value="WAJ29897.1"/>
    <property type="molecule type" value="Genomic_DNA"/>
</dbReference>
<keyword evidence="2" id="KW-1185">Reference proteome</keyword>
<gene>
    <name evidence="1" type="ORF">OXU80_06675</name>
</gene>
<accession>A0ACD4NSX0</accession>
<protein>
    <submittedName>
        <fullName evidence="1">Uncharacterized protein</fullName>
    </submittedName>
</protein>
<organism evidence="1 2">
    <name type="scientific">Antarcticirhabdus aurantiaca</name>
    <dbReference type="NCBI Taxonomy" id="2606717"/>
    <lineage>
        <taxon>Bacteria</taxon>
        <taxon>Pseudomonadati</taxon>
        <taxon>Pseudomonadota</taxon>
        <taxon>Alphaproteobacteria</taxon>
        <taxon>Hyphomicrobiales</taxon>
        <taxon>Aurantimonadaceae</taxon>
        <taxon>Antarcticirhabdus</taxon>
    </lineage>
</organism>
<reference evidence="1" key="1">
    <citation type="submission" date="2022-11" db="EMBL/GenBank/DDBJ databases">
        <title>beta-Carotene-producing bacterium, Jeongeuplla avenae sp. nov., alleviates the salt stress of Arabidopsis seedlings.</title>
        <authorList>
            <person name="Jiang L."/>
            <person name="Lee J."/>
        </authorList>
    </citation>
    <scope>NUCLEOTIDE SEQUENCE</scope>
    <source>
        <strain evidence="1">DY_R2A_6</strain>
    </source>
</reference>
<evidence type="ECO:0000313" key="1">
    <source>
        <dbReference type="EMBL" id="WAJ29897.1"/>
    </source>
</evidence>
<proteinExistence type="predicted"/>
<name>A0ACD4NSX0_9HYPH</name>
<evidence type="ECO:0000313" key="2">
    <source>
        <dbReference type="Proteomes" id="UP001163223"/>
    </source>
</evidence>